<dbReference type="PANTHER" id="PTHR42734">
    <property type="entry name" value="METAL TRANSPORT SYSTEM ATP-BINDING PROTEIN TM_0124-RELATED"/>
    <property type="match status" value="1"/>
</dbReference>
<dbReference type="SUPFAM" id="SSF52540">
    <property type="entry name" value="P-loop containing nucleoside triphosphate hydrolases"/>
    <property type="match status" value="1"/>
</dbReference>
<sequence length="233" mass="25656">MKQELLVECKNVAVEFGGVRVLEDVTFSLNKGELLGIVGPNGGGKTTLLRLLLGLEKAASGTISLFGKAPGMCPRRIGYVPQRLLFDRDFPLSIQELVLMGRLSSKKMGERYNHHDYERAKAALLQVGLERHAKRWCGELSGGQLQRAFIARALAGDPELLLLDEPTASIDPQMKTTLYDLIESLKAHLTMILVSHDTEAISHHVTRMVSLNVTLTPLQQPFPACSHPSACYL</sequence>
<dbReference type="CDD" id="cd03235">
    <property type="entry name" value="ABC_Metallic_Cations"/>
    <property type="match status" value="1"/>
</dbReference>
<name>Q3APZ8_CHLCH</name>
<keyword evidence="3" id="KW-0547">Nucleotide-binding</keyword>
<dbReference type="InterPro" id="IPR003439">
    <property type="entry name" value="ABC_transporter-like_ATP-bd"/>
</dbReference>
<keyword evidence="6" id="KW-0378">Hydrolase</keyword>
<dbReference type="STRING" id="340177.Cag_1675"/>
<dbReference type="KEGG" id="cch:Cag_1675"/>
<dbReference type="InterPro" id="IPR027417">
    <property type="entry name" value="P-loop_NTPase"/>
</dbReference>
<dbReference type="OrthoDB" id="9806726at2"/>
<gene>
    <name evidence="6" type="ordered locus">Cag_1675</name>
</gene>
<dbReference type="InterPro" id="IPR017871">
    <property type="entry name" value="ABC_transporter-like_CS"/>
</dbReference>
<dbReference type="PROSITE" id="PS00211">
    <property type="entry name" value="ABC_TRANSPORTER_1"/>
    <property type="match status" value="1"/>
</dbReference>
<proteinExistence type="inferred from homology"/>
<accession>Q3APZ8</accession>
<dbReference type="EMBL" id="CP000108">
    <property type="protein sequence ID" value="ABB28927.1"/>
    <property type="molecule type" value="Genomic_DNA"/>
</dbReference>
<organism evidence="6">
    <name type="scientific">Chlorobium chlorochromatii (strain CaD3)</name>
    <dbReference type="NCBI Taxonomy" id="340177"/>
    <lineage>
        <taxon>Bacteria</taxon>
        <taxon>Pseudomonadati</taxon>
        <taxon>Chlorobiota</taxon>
        <taxon>Chlorobiia</taxon>
        <taxon>Chlorobiales</taxon>
        <taxon>Chlorobiaceae</taxon>
        <taxon>Chlorobium/Pelodictyon group</taxon>
        <taxon>Chlorobium</taxon>
    </lineage>
</organism>
<dbReference type="PROSITE" id="PS50893">
    <property type="entry name" value="ABC_TRANSPORTER_2"/>
    <property type="match status" value="1"/>
</dbReference>
<dbReference type="InterPro" id="IPR003593">
    <property type="entry name" value="AAA+_ATPase"/>
</dbReference>
<dbReference type="GO" id="GO:0005524">
    <property type="term" value="F:ATP binding"/>
    <property type="evidence" value="ECO:0007669"/>
    <property type="project" value="UniProtKB-KW"/>
</dbReference>
<dbReference type="eggNOG" id="COG1121">
    <property type="taxonomic scope" value="Bacteria"/>
</dbReference>
<protein>
    <submittedName>
        <fullName evidence="6">ATPase</fullName>
        <ecNumber evidence="6">3.6.3.25</ecNumber>
    </submittedName>
</protein>
<dbReference type="InterPro" id="IPR050153">
    <property type="entry name" value="Metal_Ion_Import_ABC"/>
</dbReference>
<dbReference type="Pfam" id="PF00005">
    <property type="entry name" value="ABC_tran"/>
    <property type="match status" value="1"/>
</dbReference>
<dbReference type="SMART" id="SM00382">
    <property type="entry name" value="AAA"/>
    <property type="match status" value="1"/>
</dbReference>
<dbReference type="HOGENOM" id="CLU_000604_1_11_10"/>
<dbReference type="PANTHER" id="PTHR42734:SF17">
    <property type="entry name" value="METAL TRANSPORT SYSTEM ATP-BINDING PROTEIN TM_0124-RELATED"/>
    <property type="match status" value="1"/>
</dbReference>
<evidence type="ECO:0000259" key="5">
    <source>
        <dbReference type="PROSITE" id="PS50893"/>
    </source>
</evidence>
<dbReference type="Gene3D" id="3.40.50.300">
    <property type="entry name" value="P-loop containing nucleotide triphosphate hydrolases"/>
    <property type="match status" value="1"/>
</dbReference>
<evidence type="ECO:0000256" key="4">
    <source>
        <dbReference type="ARBA" id="ARBA00022840"/>
    </source>
</evidence>
<dbReference type="GO" id="GO:0016887">
    <property type="term" value="F:ATP hydrolysis activity"/>
    <property type="evidence" value="ECO:0007669"/>
    <property type="project" value="InterPro"/>
</dbReference>
<feature type="domain" description="ABC transporter" evidence="5">
    <location>
        <begin position="7"/>
        <end position="233"/>
    </location>
</feature>
<evidence type="ECO:0000256" key="3">
    <source>
        <dbReference type="ARBA" id="ARBA00022741"/>
    </source>
</evidence>
<comment type="similarity">
    <text evidence="1">Belongs to the ABC transporter superfamily.</text>
</comment>
<reference evidence="6" key="1">
    <citation type="submission" date="2005-08" db="EMBL/GenBank/DDBJ databases">
        <title>Complete sequence of Chlorobium chlorochromatii CaD3.</title>
        <authorList>
            <person name="Copeland A."/>
            <person name="Lucas S."/>
            <person name="Lapidus A."/>
            <person name="Barry K."/>
            <person name="Detter J.C."/>
            <person name="Glavina T."/>
            <person name="Hammon N."/>
            <person name="Israni S."/>
            <person name="Pitluck S."/>
            <person name="Bryant D."/>
            <person name="Schmutz J."/>
            <person name="Larimer F."/>
            <person name="Land M."/>
            <person name="Kyrpides N."/>
            <person name="Ivanova N."/>
            <person name="Richardson P."/>
        </authorList>
    </citation>
    <scope>NUCLEOTIDE SEQUENCE [LARGE SCALE GENOMIC DNA]</scope>
    <source>
        <strain evidence="6">CaD3</strain>
    </source>
</reference>
<evidence type="ECO:0000256" key="2">
    <source>
        <dbReference type="ARBA" id="ARBA00022448"/>
    </source>
</evidence>
<dbReference type="AlphaFoldDB" id="Q3APZ8"/>
<keyword evidence="2" id="KW-0813">Transport</keyword>
<evidence type="ECO:0000313" key="6">
    <source>
        <dbReference type="EMBL" id="ABB28927.1"/>
    </source>
</evidence>
<dbReference type="EC" id="3.6.3.25" evidence="6"/>
<evidence type="ECO:0000256" key="1">
    <source>
        <dbReference type="ARBA" id="ARBA00005417"/>
    </source>
</evidence>
<keyword evidence="4" id="KW-0067">ATP-binding</keyword>